<evidence type="ECO:0000256" key="1">
    <source>
        <dbReference type="SAM" id="SignalP"/>
    </source>
</evidence>
<gene>
    <name evidence="2" type="ORF">AC626_17950</name>
</gene>
<dbReference type="EMBL" id="LFZX01000167">
    <property type="protein sequence ID" value="KNC66280.1"/>
    <property type="molecule type" value="Genomic_DNA"/>
</dbReference>
<dbReference type="PATRIC" id="fig|43658.6.peg.2459"/>
<reference evidence="3" key="1">
    <citation type="submission" date="2015-07" db="EMBL/GenBank/DDBJ databases">
        <title>Draft genome sequence of a Pseudoalteromonas rubra strain, OCN096, isolated from Kaneohe Bay, Oahu, Hawaii.</title>
        <authorList>
            <person name="Beurmann S."/>
            <person name="Ushijima B."/>
            <person name="Belcaid M."/>
            <person name="Callahan S.M."/>
            <person name="Aeby G.S."/>
        </authorList>
    </citation>
    <scope>NUCLEOTIDE SEQUENCE [LARGE SCALE GENOMIC DNA]</scope>
    <source>
        <strain evidence="3">OCN096</strain>
    </source>
</reference>
<dbReference type="OrthoDB" id="6313881at2"/>
<dbReference type="Proteomes" id="UP000036850">
    <property type="component" value="Unassembled WGS sequence"/>
</dbReference>
<proteinExistence type="predicted"/>
<feature type="signal peptide" evidence="1">
    <location>
        <begin position="1"/>
        <end position="19"/>
    </location>
</feature>
<evidence type="ECO:0000313" key="3">
    <source>
        <dbReference type="Proteomes" id="UP000036850"/>
    </source>
</evidence>
<organism evidence="2 3">
    <name type="scientific">Pseudoalteromonas rubra</name>
    <dbReference type="NCBI Taxonomy" id="43658"/>
    <lineage>
        <taxon>Bacteria</taxon>
        <taxon>Pseudomonadati</taxon>
        <taxon>Pseudomonadota</taxon>
        <taxon>Gammaproteobacteria</taxon>
        <taxon>Alteromonadales</taxon>
        <taxon>Pseudoalteromonadaceae</taxon>
        <taxon>Pseudoalteromonas</taxon>
    </lineage>
</organism>
<keyword evidence="1" id="KW-0732">Signal</keyword>
<dbReference type="AlphaFoldDB" id="A0A0L0EPH9"/>
<comment type="caution">
    <text evidence="2">The sequence shown here is derived from an EMBL/GenBank/DDBJ whole genome shotgun (WGS) entry which is preliminary data.</text>
</comment>
<sequence>MNLKLLAVLAAIAPGAVCAASAVKQLDVLGDAVTFTLEQPKSHAIPACVSADNQQKWAINLNSLQGQAMYSLLVTAVSKEHLVNVIPANRCEVIADIEQAGSLSLKTNPAQGGVGVSLYKGDGVTKLGTVTNTSNGIQYVPSEGTTWVQHYGPSTLNLVYYVDEQCSGQGYIYHTPSSSPYLLLPKNRFYTKSDSKSENLLSKNGNVPVYQYVSYAEEGNRCQKTQNMANQYDARYTKLLDAEHPLCGMHACVIR</sequence>
<protein>
    <submittedName>
        <fullName evidence="2">Uncharacterized protein</fullName>
    </submittedName>
</protein>
<name>A0A0L0EPH9_9GAMM</name>
<accession>A0A0L0EPH9</accession>
<feature type="chain" id="PRO_5005537954" evidence="1">
    <location>
        <begin position="20"/>
        <end position="255"/>
    </location>
</feature>
<evidence type="ECO:0000313" key="2">
    <source>
        <dbReference type="EMBL" id="KNC66280.1"/>
    </source>
</evidence>